<name>A0A1G6WSJ4_9BACT</name>
<evidence type="ECO:0000313" key="2">
    <source>
        <dbReference type="Proteomes" id="UP000199060"/>
    </source>
</evidence>
<dbReference type="STRING" id="686796.SAMN04488104_104717"/>
<sequence>MNQLITITTEYLSTSRTLDILNLVRFEESKQVYVYNHEGTHYRVFENLVELIHFFELGKEPLYSFDSEEDLDKFLEQLPLKEGKRPLNLKLNYRYRDGANYKQFGWVIFANPRCITPRKANEELKEKLIYSEYFVPQDWGLPKLQKHAYDPEIDHEWHEFENFEWTDEDATDEREISRFLNEIEKGYEV</sequence>
<evidence type="ECO:0000313" key="1">
    <source>
        <dbReference type="EMBL" id="SDD68781.1"/>
    </source>
</evidence>
<dbReference type="AlphaFoldDB" id="A0A1G6WSJ4"/>
<reference evidence="2" key="1">
    <citation type="submission" date="2016-10" db="EMBL/GenBank/DDBJ databases">
        <authorList>
            <person name="Varghese N."/>
            <person name="Submissions S."/>
        </authorList>
    </citation>
    <scope>NUCLEOTIDE SEQUENCE [LARGE SCALE GENOMIC DNA]</scope>
    <source>
        <strain evidence="2">DSM 23095</strain>
    </source>
</reference>
<protein>
    <submittedName>
        <fullName evidence="1">Uncharacterized protein</fullName>
    </submittedName>
</protein>
<dbReference type="RefSeq" id="WP_240507867.1">
    <property type="nucleotide sequence ID" value="NZ_FNAC01000047.1"/>
</dbReference>
<dbReference type="EMBL" id="FNAC01000047">
    <property type="protein sequence ID" value="SDD68781.1"/>
    <property type="molecule type" value="Genomic_DNA"/>
</dbReference>
<proteinExistence type="predicted"/>
<keyword evidence="2" id="KW-1185">Reference proteome</keyword>
<organism evidence="1 2">
    <name type="scientific">Algoriphagus faecimaris</name>
    <dbReference type="NCBI Taxonomy" id="686796"/>
    <lineage>
        <taxon>Bacteria</taxon>
        <taxon>Pseudomonadati</taxon>
        <taxon>Bacteroidota</taxon>
        <taxon>Cytophagia</taxon>
        <taxon>Cytophagales</taxon>
        <taxon>Cyclobacteriaceae</taxon>
        <taxon>Algoriphagus</taxon>
    </lineage>
</organism>
<accession>A0A1G6WSJ4</accession>
<gene>
    <name evidence="1" type="ORF">SAMN04488104_104717</name>
</gene>
<dbReference type="Proteomes" id="UP000199060">
    <property type="component" value="Unassembled WGS sequence"/>
</dbReference>